<keyword evidence="9" id="KW-0472">Membrane</keyword>
<keyword evidence="10" id="KW-0975">Bacterial flagellum</keyword>
<dbReference type="PANTHER" id="PTHR30034:SF3">
    <property type="entry name" value="FLAGELLAR MOTOR SWITCH PROTEIN FLIM"/>
    <property type="match status" value="1"/>
</dbReference>
<evidence type="ECO:0000256" key="11">
    <source>
        <dbReference type="ARBA" id="ARBA00025044"/>
    </source>
</evidence>
<evidence type="ECO:0000256" key="7">
    <source>
        <dbReference type="ARBA" id="ARBA00022519"/>
    </source>
</evidence>
<evidence type="ECO:0000256" key="1">
    <source>
        <dbReference type="ARBA" id="ARBA00004117"/>
    </source>
</evidence>
<evidence type="ECO:0000256" key="6">
    <source>
        <dbReference type="ARBA" id="ARBA00022500"/>
    </source>
</evidence>
<keyword evidence="5" id="KW-1003">Cell membrane</keyword>
<dbReference type="EMBL" id="CP002364">
    <property type="protein sequence ID" value="ADW18377.1"/>
    <property type="molecule type" value="Genomic_DNA"/>
</dbReference>
<dbReference type="AlphaFoldDB" id="A0A7U3YN08"/>
<dbReference type="PIRSF" id="PIRSF002888">
    <property type="entry name" value="FliM"/>
    <property type="match status" value="1"/>
</dbReference>
<name>A0A7U3YN08_DESPD</name>
<dbReference type="CDD" id="cd17908">
    <property type="entry name" value="FliM"/>
    <property type="match status" value="1"/>
</dbReference>
<comment type="subcellular location">
    <subcellularLocation>
        <location evidence="1">Bacterial flagellum basal body</location>
    </subcellularLocation>
    <subcellularLocation>
        <location evidence="2">Cell inner membrane</location>
        <topology evidence="2">Peripheral membrane protein</topology>
    </subcellularLocation>
</comment>
<dbReference type="SUPFAM" id="SSF101801">
    <property type="entry name" value="Surface presentation of antigens (SPOA)"/>
    <property type="match status" value="1"/>
</dbReference>
<dbReference type="PRINTS" id="PR00955">
    <property type="entry name" value="FLGMOTORFLIM"/>
</dbReference>
<dbReference type="PANTHER" id="PTHR30034">
    <property type="entry name" value="FLAGELLAR MOTOR SWITCH PROTEIN FLIM"/>
    <property type="match status" value="1"/>
</dbReference>
<accession>A0A7U3YN08</accession>
<dbReference type="GO" id="GO:0003774">
    <property type="term" value="F:cytoskeletal motor activity"/>
    <property type="evidence" value="ECO:0007669"/>
    <property type="project" value="InterPro"/>
</dbReference>
<keyword evidence="7" id="KW-0997">Cell inner membrane</keyword>
<evidence type="ECO:0000256" key="9">
    <source>
        <dbReference type="ARBA" id="ARBA00023136"/>
    </source>
</evidence>
<evidence type="ECO:0000256" key="4">
    <source>
        <dbReference type="ARBA" id="ARBA00021898"/>
    </source>
</evidence>
<evidence type="ECO:0000313" key="13">
    <source>
        <dbReference type="EMBL" id="ADW18377.1"/>
    </source>
</evidence>
<evidence type="ECO:0000256" key="5">
    <source>
        <dbReference type="ARBA" id="ARBA00022475"/>
    </source>
</evidence>
<dbReference type="Gene3D" id="2.30.330.10">
    <property type="entry name" value="SpoA-like"/>
    <property type="match status" value="1"/>
</dbReference>
<dbReference type="InterPro" id="IPR001543">
    <property type="entry name" value="FliN-like_C"/>
</dbReference>
<reference evidence="13 14" key="1">
    <citation type="journal article" date="2011" name="Stand. Genomic Sci.">
        <title>Complete genome sequence of Desulfobulbus propionicus type strain (1pr3).</title>
        <authorList>
            <person name="Pagani I."/>
            <person name="Lapidus A."/>
            <person name="Nolan M."/>
            <person name="Lucas S."/>
            <person name="Hammon N."/>
            <person name="Deshpande S."/>
            <person name="Cheng J.F."/>
            <person name="Chertkov O."/>
            <person name="Davenport K."/>
            <person name="Tapia R."/>
            <person name="Han C."/>
            <person name="Goodwin L."/>
            <person name="Pitluck S."/>
            <person name="Liolios K."/>
            <person name="Mavromatis K."/>
            <person name="Ivanova N."/>
            <person name="Mikhailova N."/>
            <person name="Pati A."/>
            <person name="Chen A."/>
            <person name="Palaniappan K."/>
            <person name="Land M."/>
            <person name="Hauser L."/>
            <person name="Chang Y.J."/>
            <person name="Jeffries C.D."/>
            <person name="Detter J.C."/>
            <person name="Brambilla E."/>
            <person name="Kannan K.P."/>
            <person name="Djao O.D."/>
            <person name="Rohde M."/>
            <person name="Pukall R."/>
            <person name="Spring S."/>
            <person name="Goker M."/>
            <person name="Sikorski J."/>
            <person name="Woyke T."/>
            <person name="Bristow J."/>
            <person name="Eisen J.A."/>
            <person name="Markowitz V."/>
            <person name="Hugenholtz P."/>
            <person name="Kyrpides N.C."/>
            <person name="Klenk H.P."/>
        </authorList>
    </citation>
    <scope>NUCLEOTIDE SEQUENCE [LARGE SCALE GENOMIC DNA]</scope>
    <source>
        <strain evidence="14">ATCC 33891 / DSM 2032 / 1pr3</strain>
    </source>
</reference>
<evidence type="ECO:0000256" key="3">
    <source>
        <dbReference type="ARBA" id="ARBA00011049"/>
    </source>
</evidence>
<dbReference type="Pfam" id="PF01052">
    <property type="entry name" value="FliMN_C"/>
    <property type="match status" value="1"/>
</dbReference>
<comment type="function">
    <text evidence="11">FliM is one of three proteins (FliG, FliN, FliM) that forms the rotor-mounted switch complex (C ring), located at the base of the basal body. This complex interacts with the CheY and CheZ chemotaxis proteins, in addition to contacting components of the motor that determine the direction of flagellar rotation.</text>
</comment>
<comment type="similarity">
    <text evidence="3">Belongs to the FliM family.</text>
</comment>
<evidence type="ECO:0000259" key="12">
    <source>
        <dbReference type="Pfam" id="PF01052"/>
    </source>
</evidence>
<dbReference type="GO" id="GO:0005886">
    <property type="term" value="C:plasma membrane"/>
    <property type="evidence" value="ECO:0007669"/>
    <property type="project" value="UniProtKB-SubCell"/>
</dbReference>
<keyword evidence="14" id="KW-1185">Reference proteome</keyword>
<dbReference type="Proteomes" id="UP000006365">
    <property type="component" value="Chromosome"/>
</dbReference>
<evidence type="ECO:0000256" key="10">
    <source>
        <dbReference type="ARBA" id="ARBA00023143"/>
    </source>
</evidence>
<keyword evidence="8" id="KW-0283">Flagellar rotation</keyword>
<sequence>MSAVEPILSKAEIADLLAAIKSGRVSTELVEDGRAVSHRLLHAAEIDLFRTYERTRGSGEMRVPNLDIVLDSFARKFSTSLTNTLMRNFIVEREDITTTNFQQSLLDLKSQGAVGIYGISPLKHGCLFHFDTLMAFTLLEIMLGSSRSSESLPLDRNLTTIEMFVLKTIMQDICNELQTAMRPVVELQAQLTKVENNFRLVNIVEPEVEVLVTRFNIQLGNELCGQMRLIIPYLTLEPLREKFKALVTITQAAANTWTEIIARETLEMESQVIARSGLITMTIRRILGLQPGDIIDLQYDPDRPLTVLVEDQPLFLAIPGERNGKKAFHVTGRYTTQLGGIHGSA</sequence>
<proteinExistence type="inferred from homology"/>
<dbReference type="GO" id="GO:0071978">
    <property type="term" value="P:bacterial-type flagellum-dependent swarming motility"/>
    <property type="evidence" value="ECO:0007669"/>
    <property type="project" value="TreeGrafter"/>
</dbReference>
<dbReference type="InterPro" id="IPR001689">
    <property type="entry name" value="Flag_FliM"/>
</dbReference>
<dbReference type="Gene3D" id="3.40.1550.10">
    <property type="entry name" value="CheC-like"/>
    <property type="match status" value="1"/>
</dbReference>
<evidence type="ECO:0000313" key="14">
    <source>
        <dbReference type="Proteomes" id="UP000006365"/>
    </source>
</evidence>
<dbReference type="Pfam" id="PF02154">
    <property type="entry name" value="FliM"/>
    <property type="match status" value="1"/>
</dbReference>
<evidence type="ECO:0000256" key="8">
    <source>
        <dbReference type="ARBA" id="ARBA00022779"/>
    </source>
</evidence>
<gene>
    <name evidence="13" type="ordered locus">Despr_2233</name>
</gene>
<feature type="domain" description="Flagellar motor switch protein FliN-like C-terminal" evidence="12">
    <location>
        <begin position="267"/>
        <end position="332"/>
    </location>
</feature>
<evidence type="ECO:0000256" key="2">
    <source>
        <dbReference type="ARBA" id="ARBA00004417"/>
    </source>
</evidence>
<organism evidence="13 14">
    <name type="scientific">Desulfobulbus propionicus (strain ATCC 33891 / DSM 2032 / VKM B-1956 / 1pr3)</name>
    <dbReference type="NCBI Taxonomy" id="577650"/>
    <lineage>
        <taxon>Bacteria</taxon>
        <taxon>Pseudomonadati</taxon>
        <taxon>Thermodesulfobacteriota</taxon>
        <taxon>Desulfobulbia</taxon>
        <taxon>Desulfobulbales</taxon>
        <taxon>Desulfobulbaceae</taxon>
        <taxon>Desulfobulbus</taxon>
    </lineage>
</organism>
<dbReference type="InterPro" id="IPR028976">
    <property type="entry name" value="CheC-like_sf"/>
</dbReference>
<dbReference type="KEGG" id="dpr:Despr_2233"/>
<protein>
    <recommendedName>
        <fullName evidence="4">Flagellar motor switch protein FliM</fullName>
    </recommendedName>
</protein>
<dbReference type="GO" id="GO:0050918">
    <property type="term" value="P:positive chemotaxis"/>
    <property type="evidence" value="ECO:0007669"/>
    <property type="project" value="TreeGrafter"/>
</dbReference>
<dbReference type="GO" id="GO:0009425">
    <property type="term" value="C:bacterial-type flagellum basal body"/>
    <property type="evidence" value="ECO:0007669"/>
    <property type="project" value="UniProtKB-SubCell"/>
</dbReference>
<dbReference type="InterPro" id="IPR036429">
    <property type="entry name" value="SpoA-like_sf"/>
</dbReference>
<keyword evidence="6" id="KW-0145">Chemotaxis</keyword>